<name>A0ABU2VA20_9ACTN</name>
<feature type="domain" description="HTH tetR-type" evidence="5">
    <location>
        <begin position="12"/>
        <end position="72"/>
    </location>
</feature>
<sequence>MSVQERKQRERAERERLIVATARELAEQQGWDAVTTRRLAERIEYSQPVLYSHFRGKREIIGAVALQGAAELATAVRAATSAAGHPRARVAALSRAYLDFAARNPAVYDALFQLDGGLAYAQEDTPEPLKDAFAALLETLGEVTGDGVHPGQFTEVFWAALHGLATLTRTGRLLPEDAEPRVELLVDRLAMI</sequence>
<evidence type="ECO:0000313" key="7">
    <source>
        <dbReference type="Proteomes" id="UP001183824"/>
    </source>
</evidence>
<evidence type="ECO:0000256" key="2">
    <source>
        <dbReference type="ARBA" id="ARBA00023125"/>
    </source>
</evidence>
<dbReference type="PROSITE" id="PS50977">
    <property type="entry name" value="HTH_TETR_2"/>
    <property type="match status" value="1"/>
</dbReference>
<dbReference type="Pfam" id="PF13305">
    <property type="entry name" value="TetR_C_33"/>
    <property type="match status" value="1"/>
</dbReference>
<gene>
    <name evidence="6" type="ORF">RNB18_17745</name>
</gene>
<dbReference type="PRINTS" id="PR00455">
    <property type="entry name" value="HTHTETR"/>
</dbReference>
<dbReference type="Proteomes" id="UP001183824">
    <property type="component" value="Unassembled WGS sequence"/>
</dbReference>
<comment type="caution">
    <text evidence="6">The sequence shown here is derived from an EMBL/GenBank/DDBJ whole genome shotgun (WGS) entry which is preliminary data.</text>
</comment>
<dbReference type="SUPFAM" id="SSF46689">
    <property type="entry name" value="Homeodomain-like"/>
    <property type="match status" value="1"/>
</dbReference>
<dbReference type="InterPro" id="IPR050109">
    <property type="entry name" value="HTH-type_TetR-like_transc_reg"/>
</dbReference>
<dbReference type="PANTHER" id="PTHR30055">
    <property type="entry name" value="HTH-TYPE TRANSCRIPTIONAL REGULATOR RUTR"/>
    <property type="match status" value="1"/>
</dbReference>
<evidence type="ECO:0000256" key="1">
    <source>
        <dbReference type="ARBA" id="ARBA00023015"/>
    </source>
</evidence>
<dbReference type="InterPro" id="IPR009057">
    <property type="entry name" value="Homeodomain-like_sf"/>
</dbReference>
<dbReference type="Pfam" id="PF00440">
    <property type="entry name" value="TetR_N"/>
    <property type="match status" value="1"/>
</dbReference>
<dbReference type="InterPro" id="IPR025996">
    <property type="entry name" value="MT1864/Rv1816-like_C"/>
</dbReference>
<dbReference type="PANTHER" id="PTHR30055:SF234">
    <property type="entry name" value="HTH-TYPE TRANSCRIPTIONAL REGULATOR BETI"/>
    <property type="match status" value="1"/>
</dbReference>
<dbReference type="InterPro" id="IPR001647">
    <property type="entry name" value="HTH_TetR"/>
</dbReference>
<dbReference type="Gene3D" id="1.10.357.10">
    <property type="entry name" value="Tetracycline Repressor, domain 2"/>
    <property type="match status" value="1"/>
</dbReference>
<protein>
    <submittedName>
        <fullName evidence="6">TetR/AcrR family transcriptional regulator</fullName>
    </submittedName>
</protein>
<keyword evidence="7" id="KW-1185">Reference proteome</keyword>
<dbReference type="EMBL" id="JAVREZ010000005">
    <property type="protein sequence ID" value="MDT0482011.1"/>
    <property type="molecule type" value="Genomic_DNA"/>
</dbReference>
<feature type="DNA-binding region" description="H-T-H motif" evidence="4">
    <location>
        <begin position="35"/>
        <end position="54"/>
    </location>
</feature>
<dbReference type="SUPFAM" id="SSF48498">
    <property type="entry name" value="Tetracyclin repressor-like, C-terminal domain"/>
    <property type="match status" value="1"/>
</dbReference>
<dbReference type="Gene3D" id="1.10.10.60">
    <property type="entry name" value="Homeodomain-like"/>
    <property type="match status" value="1"/>
</dbReference>
<dbReference type="InterPro" id="IPR036271">
    <property type="entry name" value="Tet_transcr_reg_TetR-rel_C_sf"/>
</dbReference>
<organism evidence="6 7">
    <name type="scientific">Streptomyces doebereineriae</name>
    <dbReference type="NCBI Taxonomy" id="3075528"/>
    <lineage>
        <taxon>Bacteria</taxon>
        <taxon>Bacillati</taxon>
        <taxon>Actinomycetota</taxon>
        <taxon>Actinomycetes</taxon>
        <taxon>Kitasatosporales</taxon>
        <taxon>Streptomycetaceae</taxon>
        <taxon>Streptomyces</taxon>
    </lineage>
</organism>
<evidence type="ECO:0000259" key="5">
    <source>
        <dbReference type="PROSITE" id="PS50977"/>
    </source>
</evidence>
<dbReference type="RefSeq" id="WP_311715039.1">
    <property type="nucleotide sequence ID" value="NZ_JAVREZ010000005.1"/>
</dbReference>
<accession>A0ABU2VA20</accession>
<reference evidence="7" key="1">
    <citation type="submission" date="2023-07" db="EMBL/GenBank/DDBJ databases">
        <title>30 novel species of actinomycetes from the DSMZ collection.</title>
        <authorList>
            <person name="Nouioui I."/>
        </authorList>
    </citation>
    <scope>NUCLEOTIDE SEQUENCE [LARGE SCALE GENOMIC DNA]</scope>
    <source>
        <strain evidence="7">DSM 41640</strain>
    </source>
</reference>
<keyword evidence="1" id="KW-0805">Transcription regulation</keyword>
<keyword evidence="2 4" id="KW-0238">DNA-binding</keyword>
<evidence type="ECO:0000256" key="4">
    <source>
        <dbReference type="PROSITE-ProRule" id="PRU00335"/>
    </source>
</evidence>
<keyword evidence="3" id="KW-0804">Transcription</keyword>
<evidence type="ECO:0000256" key="3">
    <source>
        <dbReference type="ARBA" id="ARBA00023163"/>
    </source>
</evidence>
<proteinExistence type="predicted"/>
<evidence type="ECO:0000313" key="6">
    <source>
        <dbReference type="EMBL" id="MDT0482011.1"/>
    </source>
</evidence>